<dbReference type="PANTHER" id="PTHR21071:SF4">
    <property type="entry name" value="UDP-N-ACETYLENOLPYRUVOYLGLUCOSAMINE REDUCTASE"/>
    <property type="match status" value="1"/>
</dbReference>
<dbReference type="GO" id="GO:0050660">
    <property type="term" value="F:flavin adenine dinucleotide binding"/>
    <property type="evidence" value="ECO:0007669"/>
    <property type="project" value="TreeGrafter"/>
</dbReference>
<comment type="cofactor">
    <cofactor evidence="1">
        <name>FAD</name>
        <dbReference type="ChEBI" id="CHEBI:57692"/>
    </cofactor>
</comment>
<proteinExistence type="inferred from homology"/>
<feature type="non-terminal residue" evidence="3">
    <location>
        <position position="1"/>
    </location>
</feature>
<dbReference type="InterPro" id="IPR003170">
    <property type="entry name" value="MurB"/>
</dbReference>
<dbReference type="EC" id="1.3.1.98" evidence="3"/>
<protein>
    <submittedName>
        <fullName evidence="3">UDP-N-acetylenolpyruvoylglucosamine reductase</fullName>
        <ecNumber evidence="3">1.3.1.98</ecNumber>
    </submittedName>
</protein>
<dbReference type="GO" id="GO:0005829">
    <property type="term" value="C:cytosol"/>
    <property type="evidence" value="ECO:0007669"/>
    <property type="project" value="TreeGrafter"/>
</dbReference>
<name>T0ZFR4_9ZZZZ</name>
<dbReference type="GO" id="GO:0008762">
    <property type="term" value="F:UDP-N-acetylmuramate dehydrogenase activity"/>
    <property type="evidence" value="ECO:0007669"/>
    <property type="project" value="UniProtKB-EC"/>
</dbReference>
<accession>T0ZFR4</accession>
<evidence type="ECO:0000313" key="3">
    <source>
        <dbReference type="EMBL" id="EQD28545.1"/>
    </source>
</evidence>
<gene>
    <name evidence="3" type="ORF">B1A_21133</name>
</gene>
<dbReference type="EMBL" id="AUZX01015614">
    <property type="protein sequence ID" value="EQD28545.1"/>
    <property type="molecule type" value="Genomic_DNA"/>
</dbReference>
<dbReference type="AlphaFoldDB" id="T0ZFR4"/>
<dbReference type="InterPro" id="IPR011601">
    <property type="entry name" value="MurB_C"/>
</dbReference>
<dbReference type="Gene3D" id="3.90.78.10">
    <property type="entry name" value="UDP-N-acetylenolpyruvoylglucosamine reductase, C-terminal domain"/>
    <property type="match status" value="1"/>
</dbReference>
<keyword evidence="3" id="KW-0560">Oxidoreductase</keyword>
<dbReference type="SUPFAM" id="SSF56194">
    <property type="entry name" value="Uridine diphospho-N-Acetylenolpyruvylglucosamine reductase, MurB, C-terminal domain"/>
    <property type="match status" value="1"/>
</dbReference>
<comment type="caution">
    <text evidence="3">The sequence shown here is derived from an EMBL/GenBank/DDBJ whole genome shotgun (WGS) entry which is preliminary data.</text>
</comment>
<feature type="domain" description="UDP-N-acetylenolpyruvoylglucosamine reductase C-terminal" evidence="2">
    <location>
        <begin position="31"/>
        <end position="126"/>
    </location>
</feature>
<reference evidence="3" key="2">
    <citation type="journal article" date="2014" name="ISME J.">
        <title>Microbial stratification in low pH oxic and suboxic macroscopic growths along an acid mine drainage.</title>
        <authorList>
            <person name="Mendez-Garcia C."/>
            <person name="Mesa V."/>
            <person name="Sprenger R.R."/>
            <person name="Richter M."/>
            <person name="Diez M.S."/>
            <person name="Solano J."/>
            <person name="Bargiela R."/>
            <person name="Golyshina O.V."/>
            <person name="Manteca A."/>
            <person name="Ramos J.L."/>
            <person name="Gallego J.R."/>
            <person name="Llorente I."/>
            <person name="Martins Dos Santos V.A."/>
            <person name="Jensen O.N."/>
            <person name="Pelaez A.I."/>
            <person name="Sanchez J."/>
            <person name="Ferrer M."/>
        </authorList>
    </citation>
    <scope>NUCLEOTIDE SEQUENCE</scope>
</reference>
<organism evidence="3">
    <name type="scientific">mine drainage metagenome</name>
    <dbReference type="NCBI Taxonomy" id="410659"/>
    <lineage>
        <taxon>unclassified sequences</taxon>
        <taxon>metagenomes</taxon>
        <taxon>ecological metagenomes</taxon>
    </lineage>
</organism>
<evidence type="ECO:0000259" key="2">
    <source>
        <dbReference type="Pfam" id="PF02873"/>
    </source>
</evidence>
<dbReference type="GO" id="GO:0071555">
    <property type="term" value="P:cell wall organization"/>
    <property type="evidence" value="ECO:0007669"/>
    <property type="project" value="TreeGrafter"/>
</dbReference>
<reference evidence="3" key="1">
    <citation type="submission" date="2013-08" db="EMBL/GenBank/DDBJ databases">
        <authorList>
            <person name="Mendez C."/>
            <person name="Richter M."/>
            <person name="Ferrer M."/>
            <person name="Sanchez J."/>
        </authorList>
    </citation>
    <scope>NUCLEOTIDE SEQUENCE</scope>
</reference>
<dbReference type="HAMAP" id="MF_00037">
    <property type="entry name" value="MurB"/>
    <property type="match status" value="1"/>
</dbReference>
<dbReference type="Pfam" id="PF02873">
    <property type="entry name" value="MurB_C"/>
    <property type="match status" value="1"/>
</dbReference>
<evidence type="ECO:0000256" key="1">
    <source>
        <dbReference type="ARBA" id="ARBA00001974"/>
    </source>
</evidence>
<sequence>FGYRSSGLSPTAVVLGATIRMVEGDPQLSKARISEIVTWRRNNQPGGQNAGSVFVNPPSISAGSLIEQAGLKGFTYRGASVSQKHANFIQAEPGASALDVITLMAKVRDIVDAKFSIRLHSEIRFLGFDETYGLEGLNTVKSH</sequence>
<dbReference type="PANTHER" id="PTHR21071">
    <property type="entry name" value="UDP-N-ACETYLENOLPYRUVOYLGLUCOSAMINE REDUCTASE"/>
    <property type="match status" value="1"/>
</dbReference>
<dbReference type="InterPro" id="IPR036635">
    <property type="entry name" value="MurB_C_sf"/>
</dbReference>